<evidence type="ECO:0000256" key="9">
    <source>
        <dbReference type="ARBA" id="ARBA00022989"/>
    </source>
</evidence>
<keyword evidence="5" id="KW-1003">Cell membrane</keyword>
<keyword evidence="6" id="KW-0997">Cell inner membrane</keyword>
<dbReference type="InterPro" id="IPR036259">
    <property type="entry name" value="MFS_trans_sf"/>
</dbReference>
<dbReference type="InterPro" id="IPR011701">
    <property type="entry name" value="MFS"/>
</dbReference>
<proteinExistence type="inferred from homology"/>
<dbReference type="GO" id="GO:0005886">
    <property type="term" value="C:plasma membrane"/>
    <property type="evidence" value="ECO:0007669"/>
    <property type="project" value="UniProtKB-SubCell"/>
</dbReference>
<evidence type="ECO:0000313" key="13">
    <source>
        <dbReference type="Proteomes" id="UP000046187"/>
    </source>
</evidence>
<organism evidence="12 13">
    <name type="scientific">Xanthomonas graminis pv. arrhenatheri LMG 727</name>
    <dbReference type="NCBI Taxonomy" id="1195923"/>
    <lineage>
        <taxon>Bacteria</taxon>
        <taxon>Pseudomonadati</taxon>
        <taxon>Pseudomonadota</taxon>
        <taxon>Gammaproteobacteria</taxon>
        <taxon>Lysobacterales</taxon>
        <taxon>Lysobacteraceae</taxon>
        <taxon>Xanthomonas</taxon>
        <taxon>Xanthomonas translucens group</taxon>
        <taxon>Xanthomonas graminis</taxon>
    </lineage>
</organism>
<keyword evidence="9 11" id="KW-1133">Transmembrane helix</keyword>
<evidence type="ECO:0000313" key="12">
    <source>
        <dbReference type="EMBL" id="CTP83166.1"/>
    </source>
</evidence>
<feature type="transmembrane region" description="Helical" evidence="11">
    <location>
        <begin position="147"/>
        <end position="169"/>
    </location>
</feature>
<dbReference type="GO" id="GO:0005354">
    <property type="term" value="F:galactose transmembrane transporter activity"/>
    <property type="evidence" value="ECO:0007669"/>
    <property type="project" value="InterPro"/>
</dbReference>
<dbReference type="Pfam" id="PF07690">
    <property type="entry name" value="MFS_1"/>
    <property type="match status" value="1"/>
</dbReference>
<feature type="transmembrane region" description="Helical" evidence="11">
    <location>
        <begin position="366"/>
        <end position="383"/>
    </location>
</feature>
<feature type="transmembrane region" description="Helical" evidence="11">
    <location>
        <begin position="76"/>
        <end position="95"/>
    </location>
</feature>
<dbReference type="RefSeq" id="WP_053834140.1">
    <property type="nucleotide sequence ID" value="NZ_CXOI01000006.1"/>
</dbReference>
<dbReference type="InterPro" id="IPR005964">
    <property type="entry name" value="Glc/Gal_transptr_bac"/>
</dbReference>
<evidence type="ECO:0000256" key="1">
    <source>
        <dbReference type="ARBA" id="ARBA00003321"/>
    </source>
</evidence>
<feature type="transmembrane region" description="Helical" evidence="11">
    <location>
        <begin position="48"/>
        <end position="69"/>
    </location>
</feature>
<feature type="transmembrane region" description="Helical" evidence="11">
    <location>
        <begin position="193"/>
        <end position="211"/>
    </location>
</feature>
<evidence type="ECO:0000256" key="3">
    <source>
        <dbReference type="ARBA" id="ARBA00009120"/>
    </source>
</evidence>
<evidence type="ECO:0000256" key="4">
    <source>
        <dbReference type="ARBA" id="ARBA00022448"/>
    </source>
</evidence>
<evidence type="ECO:0000256" key="7">
    <source>
        <dbReference type="ARBA" id="ARBA00022597"/>
    </source>
</evidence>
<accession>A0A0K2ZCR2</accession>
<dbReference type="SUPFAM" id="SSF103473">
    <property type="entry name" value="MFS general substrate transporter"/>
    <property type="match status" value="1"/>
</dbReference>
<dbReference type="Gene3D" id="1.20.1250.20">
    <property type="entry name" value="MFS general substrate transporter like domains"/>
    <property type="match status" value="2"/>
</dbReference>
<feature type="transmembrane region" description="Helical" evidence="11">
    <location>
        <begin position="331"/>
        <end position="354"/>
    </location>
</feature>
<keyword evidence="4" id="KW-0813">Transport</keyword>
<dbReference type="PANTHER" id="PTHR43702">
    <property type="entry name" value="L-FUCOSE-PROTON SYMPORTER"/>
    <property type="match status" value="1"/>
</dbReference>
<name>A0A0K2ZCR2_9XANT</name>
<keyword evidence="7" id="KW-0762">Sugar transport</keyword>
<protein>
    <submittedName>
        <fullName evidence="12">Glucose/galactose transporter</fullName>
    </submittedName>
</protein>
<dbReference type="GO" id="GO:1904659">
    <property type="term" value="P:D-glucose transmembrane transport"/>
    <property type="evidence" value="ECO:0007669"/>
    <property type="project" value="InterPro"/>
</dbReference>
<feature type="transmembrane region" description="Helical" evidence="11">
    <location>
        <begin position="240"/>
        <end position="262"/>
    </location>
</feature>
<comment type="function">
    <text evidence="1">Intake of glucose and galactose.</text>
</comment>
<keyword evidence="8 11" id="KW-0812">Transmembrane</keyword>
<feature type="transmembrane region" description="Helical" evidence="11">
    <location>
        <begin position="308"/>
        <end position="325"/>
    </location>
</feature>
<sequence length="434" mass="45832">MSRRPLSNTAAIAVVSMIFFTWGGLTSLNDVLIPHLKAVFQMNYTQSMLIQFTFFGTYFLMSLPAGAVVARVGYKASIVIGLVIAAIGAVMFYPAARLPSYPLFLTALFVLASGITLLQVAANPYISLIGEPSKAPSRLNFAQALNSLGTTVFPLLIGPLILATAVLSADKIAAMSALEQTAYRGAQAQSVQVPYLLLAGGLLLLAVFVLVMRIPSLREDDAGSTESQHSFGDALRQSHLLWGVVAIFMYVGAEVSIGSFLINYISGPTTGGLTEATASRYLAFYWGGAMVGRFAGAALLQLIPARKLLAAFAGVASLLLIATMISSGHVAMWSVIAIGLFNSIMFPTIFTVAIERLGPLTSKASSLLIMGIVGGALVPLAQGKLADAIGIQHAFVIPLLCYAYILWYGLRGSRLSANLPAEAPGARPVARAMH</sequence>
<feature type="transmembrane region" description="Helical" evidence="11">
    <location>
        <begin position="101"/>
        <end position="126"/>
    </location>
</feature>
<dbReference type="AlphaFoldDB" id="A0A0K2ZCR2"/>
<evidence type="ECO:0000256" key="6">
    <source>
        <dbReference type="ARBA" id="ARBA00022519"/>
    </source>
</evidence>
<dbReference type="InterPro" id="IPR050375">
    <property type="entry name" value="MFS_TsgA-like"/>
</dbReference>
<evidence type="ECO:0000256" key="2">
    <source>
        <dbReference type="ARBA" id="ARBA00004429"/>
    </source>
</evidence>
<reference evidence="13" key="1">
    <citation type="submission" date="2015-07" db="EMBL/GenBank/DDBJ databases">
        <authorList>
            <person name="Wibberg D."/>
        </authorList>
    </citation>
    <scope>NUCLEOTIDE SEQUENCE [LARGE SCALE GENOMIC DNA]</scope>
</reference>
<comment type="subcellular location">
    <subcellularLocation>
        <location evidence="2">Cell inner membrane</location>
        <topology evidence="2">Multi-pass membrane protein</topology>
    </subcellularLocation>
</comment>
<dbReference type="CDD" id="cd17394">
    <property type="entry name" value="MFS_FucP_like"/>
    <property type="match status" value="1"/>
</dbReference>
<dbReference type="NCBIfam" id="TIGR01272">
    <property type="entry name" value="gluP"/>
    <property type="match status" value="1"/>
</dbReference>
<feature type="transmembrane region" description="Helical" evidence="11">
    <location>
        <begin position="9"/>
        <end position="28"/>
    </location>
</feature>
<evidence type="ECO:0000256" key="5">
    <source>
        <dbReference type="ARBA" id="ARBA00022475"/>
    </source>
</evidence>
<dbReference type="PANTHER" id="PTHR43702:SF3">
    <property type="entry name" value="PROTEIN TSGA"/>
    <property type="match status" value="1"/>
</dbReference>
<evidence type="ECO:0000256" key="11">
    <source>
        <dbReference type="SAM" id="Phobius"/>
    </source>
</evidence>
<feature type="transmembrane region" description="Helical" evidence="11">
    <location>
        <begin position="282"/>
        <end position="303"/>
    </location>
</feature>
<gene>
    <name evidence="12" type="ORF">XTALMG727_0538</name>
</gene>
<dbReference type="GO" id="GO:0055056">
    <property type="term" value="F:D-glucose transmembrane transporter activity"/>
    <property type="evidence" value="ECO:0007669"/>
    <property type="project" value="InterPro"/>
</dbReference>
<keyword evidence="10 11" id="KW-0472">Membrane</keyword>
<dbReference type="Proteomes" id="UP000046187">
    <property type="component" value="Unassembled WGS sequence"/>
</dbReference>
<evidence type="ECO:0000256" key="8">
    <source>
        <dbReference type="ARBA" id="ARBA00022692"/>
    </source>
</evidence>
<evidence type="ECO:0000256" key="10">
    <source>
        <dbReference type="ARBA" id="ARBA00023136"/>
    </source>
</evidence>
<comment type="similarity">
    <text evidence="3">Belongs to the major facilitator superfamily. FHS transporter (TC 2.A.1.7) family.</text>
</comment>
<feature type="transmembrane region" description="Helical" evidence="11">
    <location>
        <begin position="389"/>
        <end position="410"/>
    </location>
</feature>
<keyword evidence="13" id="KW-1185">Reference proteome</keyword>
<dbReference type="EMBL" id="CXOI01000006">
    <property type="protein sequence ID" value="CTP83166.1"/>
    <property type="molecule type" value="Genomic_DNA"/>
</dbReference>